<proteinExistence type="predicted"/>
<dbReference type="AlphaFoldDB" id="A0A6J7F363"/>
<reference evidence="2" key="1">
    <citation type="submission" date="2020-05" db="EMBL/GenBank/DDBJ databases">
        <authorList>
            <person name="Chiriac C."/>
            <person name="Salcher M."/>
            <person name="Ghai R."/>
            <person name="Kavagutti S V."/>
        </authorList>
    </citation>
    <scope>NUCLEOTIDE SEQUENCE</scope>
</reference>
<dbReference type="EMBL" id="CAFBMC010000006">
    <property type="protein sequence ID" value="CAB4889241.1"/>
    <property type="molecule type" value="Genomic_DNA"/>
</dbReference>
<protein>
    <submittedName>
        <fullName evidence="2">Unannotated protein</fullName>
    </submittedName>
</protein>
<evidence type="ECO:0000313" key="2">
    <source>
        <dbReference type="EMBL" id="CAB4889241.1"/>
    </source>
</evidence>
<name>A0A6J7F363_9ZZZZ</name>
<evidence type="ECO:0000256" key="1">
    <source>
        <dbReference type="SAM" id="Phobius"/>
    </source>
</evidence>
<keyword evidence="1" id="KW-0472">Membrane</keyword>
<gene>
    <name evidence="2" type="ORF">UFOPK3495_00214</name>
    <name evidence="3" type="ORF">UFOPK4237_00935</name>
</gene>
<feature type="transmembrane region" description="Helical" evidence="1">
    <location>
        <begin position="12"/>
        <end position="32"/>
    </location>
</feature>
<keyword evidence="1" id="KW-1133">Transmembrane helix</keyword>
<dbReference type="EMBL" id="CAFBPZ010000057">
    <property type="protein sequence ID" value="CAB5039110.1"/>
    <property type="molecule type" value="Genomic_DNA"/>
</dbReference>
<evidence type="ECO:0000313" key="3">
    <source>
        <dbReference type="EMBL" id="CAB5039110.1"/>
    </source>
</evidence>
<accession>A0A6J7F363</accession>
<feature type="transmembrane region" description="Helical" evidence="1">
    <location>
        <begin position="39"/>
        <end position="56"/>
    </location>
</feature>
<sequence length="73" mass="8146">MPNDFSAFFHQHQSEIVAVVVGMLAALALLALVRKAIKLFVVLVICAALIAAWWLSRSQDVWSQLQDLLRIAQ</sequence>
<keyword evidence="1" id="KW-0812">Transmembrane</keyword>
<organism evidence="2">
    <name type="scientific">freshwater metagenome</name>
    <dbReference type="NCBI Taxonomy" id="449393"/>
    <lineage>
        <taxon>unclassified sequences</taxon>
        <taxon>metagenomes</taxon>
        <taxon>ecological metagenomes</taxon>
    </lineage>
</organism>